<dbReference type="EMBL" id="JAJAWG010000008">
    <property type="protein sequence ID" value="MCB5196957.1"/>
    <property type="molecule type" value="Genomic_DNA"/>
</dbReference>
<evidence type="ECO:0000313" key="2">
    <source>
        <dbReference type="EMBL" id="MCB5196957.1"/>
    </source>
</evidence>
<name>A0ABS8BMX0_9NEIS</name>
<reference evidence="2 3" key="1">
    <citation type="submission" date="2021-10" db="EMBL/GenBank/DDBJ databases">
        <authorList>
            <person name="Chen M."/>
        </authorList>
    </citation>
    <scope>NUCLEOTIDE SEQUENCE [LARGE SCALE GENOMIC DNA]</scope>
    <source>
        <strain evidence="2 3">H3-26</strain>
    </source>
</reference>
<dbReference type="RefSeq" id="WP_226764689.1">
    <property type="nucleotide sequence ID" value="NZ_JAJAWG010000008.1"/>
</dbReference>
<gene>
    <name evidence="2" type="ORF">LG219_11820</name>
</gene>
<protein>
    <submittedName>
        <fullName evidence="2">DUF2845 domain-containing protein</fullName>
    </submittedName>
</protein>
<dbReference type="Proteomes" id="UP001198034">
    <property type="component" value="Unassembled WGS sequence"/>
</dbReference>
<organism evidence="2 3">
    <name type="scientific">Deefgea salmonis</name>
    <dbReference type="NCBI Taxonomy" id="2875502"/>
    <lineage>
        <taxon>Bacteria</taxon>
        <taxon>Pseudomonadati</taxon>
        <taxon>Pseudomonadota</taxon>
        <taxon>Betaproteobacteria</taxon>
        <taxon>Neisseriales</taxon>
        <taxon>Chitinibacteraceae</taxon>
        <taxon>Deefgea</taxon>
    </lineage>
</organism>
<keyword evidence="1" id="KW-0732">Signal</keyword>
<accession>A0ABS8BMX0</accession>
<dbReference type="Pfam" id="PF11006">
    <property type="entry name" value="DUF2845"/>
    <property type="match status" value="1"/>
</dbReference>
<keyword evidence="3" id="KW-1185">Reference proteome</keyword>
<evidence type="ECO:0000256" key="1">
    <source>
        <dbReference type="SAM" id="SignalP"/>
    </source>
</evidence>
<feature type="signal peptide" evidence="1">
    <location>
        <begin position="1"/>
        <end position="17"/>
    </location>
</feature>
<comment type="caution">
    <text evidence="2">The sequence shown here is derived from an EMBL/GenBank/DDBJ whole genome shotgun (WGS) entry which is preliminary data.</text>
</comment>
<sequence>MKFAIVLFACLASSVMAGSLRCNQALIDVGDSMRRVEQYCGEPTEAQQYTMPLTYIDARGYRRNGGEQVYTEWIYNFGPNRFMAKVRFIAGDVTQIHELGYGY</sequence>
<evidence type="ECO:0000313" key="3">
    <source>
        <dbReference type="Proteomes" id="UP001198034"/>
    </source>
</evidence>
<feature type="chain" id="PRO_5045090250" evidence="1">
    <location>
        <begin position="18"/>
        <end position="103"/>
    </location>
</feature>
<dbReference type="InterPro" id="IPR021268">
    <property type="entry name" value="DUF2845"/>
</dbReference>
<proteinExistence type="predicted"/>